<evidence type="ECO:0000313" key="1">
    <source>
        <dbReference type="EMBL" id="AIY85086.1"/>
    </source>
</evidence>
<keyword evidence="2" id="KW-1185">Reference proteome</keyword>
<dbReference type="AlphaFoldDB" id="A0A0A7G239"/>
<dbReference type="OrthoDB" id="2989013at2"/>
<dbReference type="eggNOG" id="ENOG5032777">
    <property type="taxonomic scope" value="Bacteria"/>
</dbReference>
<gene>
    <name evidence="1" type="ORF">U729_315</name>
</gene>
<reference evidence="1 2" key="1">
    <citation type="journal article" date="2015" name="Infect. Genet. Evol.">
        <title>Genomic sequences of six botulinum neurotoxin-producing strains representing three clostridial species illustrate the mobility and diversity of botulinum neurotoxin genes.</title>
        <authorList>
            <person name="Smith T.J."/>
            <person name="Hill K.K."/>
            <person name="Xie G."/>
            <person name="Foley B.T."/>
            <person name="Williamson C.H."/>
            <person name="Foster J.T."/>
            <person name="Johnson S.L."/>
            <person name="Chertkov O."/>
            <person name="Teshima H."/>
            <person name="Gibbons H.S."/>
            <person name="Johnsky L.A."/>
            <person name="Karavis M.A."/>
            <person name="Smith L.A."/>
        </authorList>
    </citation>
    <scope>NUCLEOTIDE SEQUENCE [LARGE SCALE GENOMIC DNA]</scope>
    <source>
        <strain evidence="1">Sullivan</strain>
    </source>
</reference>
<name>A0A0A7G239_9CLOT</name>
<sequence length="143" mass="16724">MSKNMILAEAIIISRYSDIILGILQRHKELSINKVLVFSFLIKKNTFTIKEVYSVKNSRDIMLKCISKLSGAFQDYCNDIEYIFKAIHLLIKNGDLIFENQQIKYVSKSNKSTFVEEKFIEKCINESKKMTDRQFLKEVINNV</sequence>
<dbReference type="Proteomes" id="UP000030635">
    <property type="component" value="Chromosome"/>
</dbReference>
<dbReference type="HOGENOM" id="CLU_1802796_0_0_9"/>
<protein>
    <submittedName>
        <fullName evidence="1">Uncharacterized protein</fullName>
    </submittedName>
</protein>
<dbReference type="KEGG" id="cbv:U729_315"/>
<accession>A0A0A7G239</accession>
<organism evidence="1 2">
    <name type="scientific">Clostridium baratii str. Sullivan</name>
    <dbReference type="NCBI Taxonomy" id="1415775"/>
    <lineage>
        <taxon>Bacteria</taxon>
        <taxon>Bacillati</taxon>
        <taxon>Bacillota</taxon>
        <taxon>Clostridia</taxon>
        <taxon>Eubacteriales</taxon>
        <taxon>Clostridiaceae</taxon>
        <taxon>Clostridium</taxon>
    </lineage>
</organism>
<dbReference type="RefSeq" id="WP_039311157.1">
    <property type="nucleotide sequence ID" value="NZ_CP006905.1"/>
</dbReference>
<proteinExistence type="predicted"/>
<evidence type="ECO:0000313" key="2">
    <source>
        <dbReference type="Proteomes" id="UP000030635"/>
    </source>
</evidence>
<dbReference type="EMBL" id="CP006905">
    <property type="protein sequence ID" value="AIY85086.1"/>
    <property type="molecule type" value="Genomic_DNA"/>
</dbReference>